<dbReference type="CDD" id="cd06981">
    <property type="entry name" value="cupin_reut_a1446"/>
    <property type="match status" value="1"/>
</dbReference>
<feature type="domain" description="Cupin type-2" evidence="1">
    <location>
        <begin position="54"/>
        <end position="109"/>
    </location>
</feature>
<reference evidence="2 3" key="1">
    <citation type="submission" date="2016-12" db="EMBL/GenBank/DDBJ databases">
        <authorList>
            <person name="Song W.-J."/>
            <person name="Kurnit D.M."/>
        </authorList>
    </citation>
    <scope>NUCLEOTIDE SEQUENCE [LARGE SCALE GENOMIC DNA]</scope>
    <source>
        <strain evidence="2 3">175</strain>
    </source>
</reference>
<gene>
    <name evidence="2" type="ORF">SAMN02949497_1053</name>
</gene>
<sequence>MTTSDPPLLARLLADLPESLDAERFETVLETPAFRLERILSLGHATPPGEWYDQSWDEWVMLVRGGAALVIEGRAEVLVLNPGDAVLLPAHCRHRVEWTRPGEPTVWLALHFPHPEPTGATI</sequence>
<proteinExistence type="predicted"/>
<dbReference type="STRING" id="1760988.SAMN02949497_1053"/>
<dbReference type="InterPro" id="IPR013096">
    <property type="entry name" value="Cupin_2"/>
</dbReference>
<accession>A0A1Y6CTK3</accession>
<dbReference type="SUPFAM" id="SSF51182">
    <property type="entry name" value="RmlC-like cupins"/>
    <property type="match status" value="1"/>
</dbReference>
<protein>
    <submittedName>
        <fullName evidence="2">Cupin 2 domain-containing protein</fullName>
    </submittedName>
</protein>
<dbReference type="Gene3D" id="2.60.120.10">
    <property type="entry name" value="Jelly Rolls"/>
    <property type="match status" value="1"/>
</dbReference>
<dbReference type="InterPro" id="IPR014710">
    <property type="entry name" value="RmlC-like_jellyroll"/>
</dbReference>
<name>A0A1Y6CTK3_9GAMM</name>
<evidence type="ECO:0000313" key="2">
    <source>
        <dbReference type="EMBL" id="SMF93761.1"/>
    </source>
</evidence>
<dbReference type="EMBL" id="FXAM01000001">
    <property type="protein sequence ID" value="SMF93761.1"/>
    <property type="molecule type" value="Genomic_DNA"/>
</dbReference>
<dbReference type="OrthoDB" id="9798585at2"/>
<dbReference type="RefSeq" id="WP_085210588.1">
    <property type="nucleotide sequence ID" value="NZ_FXAM01000001.1"/>
</dbReference>
<organism evidence="2 3">
    <name type="scientific">Methylomagnum ishizawai</name>
    <dbReference type="NCBI Taxonomy" id="1760988"/>
    <lineage>
        <taxon>Bacteria</taxon>
        <taxon>Pseudomonadati</taxon>
        <taxon>Pseudomonadota</taxon>
        <taxon>Gammaproteobacteria</taxon>
        <taxon>Methylococcales</taxon>
        <taxon>Methylococcaceae</taxon>
        <taxon>Methylomagnum</taxon>
    </lineage>
</organism>
<dbReference type="AlphaFoldDB" id="A0A1Y6CTK3"/>
<dbReference type="Proteomes" id="UP000192923">
    <property type="component" value="Unassembled WGS sequence"/>
</dbReference>
<keyword evidence="3" id="KW-1185">Reference proteome</keyword>
<evidence type="ECO:0000313" key="3">
    <source>
        <dbReference type="Proteomes" id="UP000192923"/>
    </source>
</evidence>
<evidence type="ECO:0000259" key="1">
    <source>
        <dbReference type="Pfam" id="PF07883"/>
    </source>
</evidence>
<dbReference type="Pfam" id="PF07883">
    <property type="entry name" value="Cupin_2"/>
    <property type="match status" value="1"/>
</dbReference>
<dbReference type="InterPro" id="IPR011051">
    <property type="entry name" value="RmlC_Cupin_sf"/>
</dbReference>